<reference evidence="3 4" key="1">
    <citation type="submission" date="2016-03" db="EMBL/GenBank/DDBJ databases">
        <title>Comparative genomics of Pseudogymnoascus destructans, the fungus causing white-nose syndrome of bats.</title>
        <authorList>
            <person name="Palmer J.M."/>
            <person name="Drees K.P."/>
            <person name="Foster J.T."/>
            <person name="Lindner D.L."/>
        </authorList>
    </citation>
    <scope>NUCLEOTIDE SEQUENCE [LARGE SCALE GENOMIC DNA]</scope>
    <source>
        <strain evidence="3 4">UAMH 10579</strain>
    </source>
</reference>
<dbReference type="Pfam" id="PF03596">
    <property type="entry name" value="Cad"/>
    <property type="match status" value="1"/>
</dbReference>
<dbReference type="RefSeq" id="XP_018133339.1">
    <property type="nucleotide sequence ID" value="XM_018272359.2"/>
</dbReference>
<feature type="transmembrane region" description="Helical" evidence="2">
    <location>
        <begin position="220"/>
        <end position="240"/>
    </location>
</feature>
<protein>
    <recommendedName>
        <fullName evidence="5">Cadmium resistance transporter</fullName>
    </recommendedName>
</protein>
<reference evidence="4" key="2">
    <citation type="journal article" date="2018" name="Nat. Commun.">
        <title>Extreme sensitivity to ultraviolet light in the fungal pathogen causing white-nose syndrome of bats.</title>
        <authorList>
            <person name="Palmer J.M."/>
            <person name="Drees K.P."/>
            <person name="Foster J.T."/>
            <person name="Lindner D.L."/>
        </authorList>
    </citation>
    <scope>NUCLEOTIDE SEQUENCE [LARGE SCALE GENOMIC DNA]</scope>
    <source>
        <strain evidence="4">UAMH 10579</strain>
    </source>
</reference>
<dbReference type="AlphaFoldDB" id="A0A1B8GUU0"/>
<evidence type="ECO:0000256" key="2">
    <source>
        <dbReference type="SAM" id="Phobius"/>
    </source>
</evidence>
<keyword evidence="2" id="KW-0472">Membrane</keyword>
<feature type="region of interest" description="Disordered" evidence="1">
    <location>
        <begin position="261"/>
        <end position="337"/>
    </location>
</feature>
<keyword evidence="2" id="KW-0812">Transmembrane</keyword>
<evidence type="ECO:0000313" key="3">
    <source>
        <dbReference type="EMBL" id="OBT99606.1"/>
    </source>
</evidence>
<dbReference type="OrthoDB" id="3791566at2759"/>
<feature type="transmembrane region" description="Helical" evidence="2">
    <location>
        <begin position="179"/>
        <end position="197"/>
    </location>
</feature>
<dbReference type="InterPro" id="IPR004676">
    <property type="entry name" value="Cd-R_transporter"/>
</dbReference>
<feature type="transmembrane region" description="Helical" evidence="2">
    <location>
        <begin position="145"/>
        <end position="167"/>
    </location>
</feature>
<proteinExistence type="predicted"/>
<keyword evidence="4" id="KW-1185">Reference proteome</keyword>
<evidence type="ECO:0000256" key="1">
    <source>
        <dbReference type="SAM" id="MobiDB-lite"/>
    </source>
</evidence>
<feature type="transmembrane region" description="Helical" evidence="2">
    <location>
        <begin position="46"/>
        <end position="66"/>
    </location>
</feature>
<accession>A0A1B8GUU0</accession>
<evidence type="ECO:0008006" key="5">
    <source>
        <dbReference type="Google" id="ProtNLM"/>
    </source>
</evidence>
<name>A0A1B8GUU0_9PEZI</name>
<keyword evidence="2" id="KW-1133">Transmembrane helix</keyword>
<organism evidence="3 4">
    <name type="scientific">Pseudogymnoascus verrucosus</name>
    <dbReference type="NCBI Taxonomy" id="342668"/>
    <lineage>
        <taxon>Eukaryota</taxon>
        <taxon>Fungi</taxon>
        <taxon>Dikarya</taxon>
        <taxon>Ascomycota</taxon>
        <taxon>Pezizomycotina</taxon>
        <taxon>Leotiomycetes</taxon>
        <taxon>Thelebolales</taxon>
        <taxon>Thelebolaceae</taxon>
        <taxon>Pseudogymnoascus</taxon>
    </lineage>
</organism>
<feature type="compositionally biased region" description="Basic and acidic residues" evidence="1">
    <location>
        <begin position="297"/>
        <end position="312"/>
    </location>
</feature>
<dbReference type="EMBL" id="KV460212">
    <property type="protein sequence ID" value="OBT99606.1"/>
    <property type="molecule type" value="Genomic_DNA"/>
</dbReference>
<feature type="transmembrane region" description="Helical" evidence="2">
    <location>
        <begin position="73"/>
        <end position="89"/>
    </location>
</feature>
<evidence type="ECO:0000313" key="4">
    <source>
        <dbReference type="Proteomes" id="UP000091956"/>
    </source>
</evidence>
<sequence length="337" mass="36782">MQFGSAIGTACLTFVLTNIDDAFVLVTFFAESSTSRNLTPLKITLGQYLGFTVIVVISLIGFAVAVALPSEPIGFLGLLPILLGVWKFYDLIFPQNDDAEEEESESQRIANAKSVFKVALITIMNGGDNIGTYIPLFSQAKGAEVAVYVVVYYILLGIWCLMAFLIMKQRHILRLAEKYASFIIPFLYVGLGIYIVVKSNCYPWSVKEIDDDLLSHPGKIVMGVVTALLLSSIMGMMVWFKVRKMRKSTRNEEISLTENTLAVTKDENGGPLDTSKNGKNADSADSADTTVNGQPGKDCEETEMRSLEEGTHAEQLQPDSKVQPLATPGDGVIQAAS</sequence>
<dbReference type="GeneID" id="28836241"/>
<dbReference type="Proteomes" id="UP000091956">
    <property type="component" value="Unassembled WGS sequence"/>
</dbReference>
<gene>
    <name evidence="3" type="ORF">VE01_02855</name>
</gene>